<comment type="caution">
    <text evidence="1">The sequence shown here is derived from an EMBL/GenBank/DDBJ whole genome shotgun (WGS) entry which is preliminary data.</text>
</comment>
<dbReference type="EMBL" id="CM056810">
    <property type="protein sequence ID" value="KAJ8644793.1"/>
    <property type="molecule type" value="Genomic_DNA"/>
</dbReference>
<keyword evidence="2" id="KW-1185">Reference proteome</keyword>
<organism evidence="1 2">
    <name type="scientific">Persea americana</name>
    <name type="common">Avocado</name>
    <dbReference type="NCBI Taxonomy" id="3435"/>
    <lineage>
        <taxon>Eukaryota</taxon>
        <taxon>Viridiplantae</taxon>
        <taxon>Streptophyta</taxon>
        <taxon>Embryophyta</taxon>
        <taxon>Tracheophyta</taxon>
        <taxon>Spermatophyta</taxon>
        <taxon>Magnoliopsida</taxon>
        <taxon>Magnoliidae</taxon>
        <taxon>Laurales</taxon>
        <taxon>Lauraceae</taxon>
        <taxon>Persea</taxon>
    </lineage>
</organism>
<dbReference type="Proteomes" id="UP001234297">
    <property type="component" value="Chromosome 2"/>
</dbReference>
<protein>
    <submittedName>
        <fullName evidence="1">Uncharacterized protein</fullName>
    </submittedName>
</protein>
<proteinExistence type="predicted"/>
<reference evidence="1 2" key="1">
    <citation type="journal article" date="2022" name="Hortic Res">
        <title>A haplotype resolved chromosomal level avocado genome allows analysis of novel avocado genes.</title>
        <authorList>
            <person name="Nath O."/>
            <person name="Fletcher S.J."/>
            <person name="Hayward A."/>
            <person name="Shaw L.M."/>
            <person name="Masouleh A.K."/>
            <person name="Furtado A."/>
            <person name="Henry R.J."/>
            <person name="Mitter N."/>
        </authorList>
    </citation>
    <scope>NUCLEOTIDE SEQUENCE [LARGE SCALE GENOMIC DNA]</scope>
    <source>
        <strain evidence="2">cv. Hass</strain>
    </source>
</reference>
<accession>A0ACC2MGZ2</accession>
<evidence type="ECO:0000313" key="2">
    <source>
        <dbReference type="Proteomes" id="UP001234297"/>
    </source>
</evidence>
<evidence type="ECO:0000313" key="1">
    <source>
        <dbReference type="EMBL" id="KAJ8644793.1"/>
    </source>
</evidence>
<name>A0ACC2MGZ2_PERAE</name>
<sequence>MESEKEELRNMTRQRDSRPLFETFESLLLLVVAMELPSTCHGADGIMFFSDFNSNFQNAMKSVISKGKDWVKAASNWVANTVDGLRNIKTQFMDTLTLPELRRFYAFIKFSLNQPFTNRNRCVRSFKMGSRECTGRHKGFNRPTMFCPIVVYFECFTIIFWGGSLAIAMIPFMTLLTPNLEISTVAYCGKKELGVVVLIT</sequence>
<gene>
    <name evidence="1" type="ORF">MRB53_006541</name>
</gene>